<dbReference type="PROSITE" id="PS50975">
    <property type="entry name" value="ATP_GRASP"/>
    <property type="match status" value="1"/>
</dbReference>
<evidence type="ECO:0000256" key="1">
    <source>
        <dbReference type="PROSITE-ProRule" id="PRU00409"/>
    </source>
</evidence>
<reference evidence="3 4" key="1">
    <citation type="submission" date="2018-08" db="EMBL/GenBank/DDBJ databases">
        <title>A genome reference for cultivated species of the human gut microbiota.</title>
        <authorList>
            <person name="Zou Y."/>
            <person name="Xue W."/>
            <person name="Luo G."/>
        </authorList>
    </citation>
    <scope>NUCLEOTIDE SEQUENCE [LARGE SCALE GENOMIC DNA]</scope>
    <source>
        <strain evidence="3 4">AF19-21</strain>
    </source>
</reference>
<gene>
    <name evidence="3" type="ORF">DWX41_11150</name>
</gene>
<proteinExistence type="predicted"/>
<dbReference type="PANTHER" id="PTHR21621">
    <property type="entry name" value="RIBOSOMAL PROTEIN S6 MODIFICATION PROTEIN"/>
    <property type="match status" value="1"/>
</dbReference>
<dbReference type="Pfam" id="PF02655">
    <property type="entry name" value="ATP-grasp_3"/>
    <property type="match status" value="1"/>
</dbReference>
<keyword evidence="1" id="KW-0067">ATP-binding</keyword>
<dbReference type="Gene3D" id="3.30.1490.20">
    <property type="entry name" value="ATP-grasp fold, A domain"/>
    <property type="match status" value="1"/>
</dbReference>
<dbReference type="SUPFAM" id="SSF56059">
    <property type="entry name" value="Glutathione synthetase ATP-binding domain-like"/>
    <property type="match status" value="1"/>
</dbReference>
<dbReference type="GO" id="GO:0005737">
    <property type="term" value="C:cytoplasm"/>
    <property type="evidence" value="ECO:0007669"/>
    <property type="project" value="TreeGrafter"/>
</dbReference>
<dbReference type="PANTHER" id="PTHR21621:SF0">
    <property type="entry name" value="BETA-CITRYLGLUTAMATE SYNTHASE B-RELATED"/>
    <property type="match status" value="1"/>
</dbReference>
<accession>A0A3E2WWW9</accession>
<dbReference type="InterPro" id="IPR003806">
    <property type="entry name" value="ATP-grasp_PylC-type"/>
</dbReference>
<dbReference type="EMBL" id="QVIA01000011">
    <property type="protein sequence ID" value="RGC31780.1"/>
    <property type="molecule type" value="Genomic_DNA"/>
</dbReference>
<organism evidence="3 4">
    <name type="scientific">Hungatella hathewayi</name>
    <dbReference type="NCBI Taxonomy" id="154046"/>
    <lineage>
        <taxon>Bacteria</taxon>
        <taxon>Bacillati</taxon>
        <taxon>Bacillota</taxon>
        <taxon>Clostridia</taxon>
        <taxon>Lachnospirales</taxon>
        <taxon>Lachnospiraceae</taxon>
        <taxon>Hungatella</taxon>
    </lineage>
</organism>
<dbReference type="GO" id="GO:0046872">
    <property type="term" value="F:metal ion binding"/>
    <property type="evidence" value="ECO:0007669"/>
    <property type="project" value="InterPro"/>
</dbReference>
<dbReference type="Gene3D" id="3.30.470.20">
    <property type="entry name" value="ATP-grasp fold, B domain"/>
    <property type="match status" value="1"/>
</dbReference>
<evidence type="ECO:0000259" key="2">
    <source>
        <dbReference type="PROSITE" id="PS50975"/>
    </source>
</evidence>
<dbReference type="InterPro" id="IPR011761">
    <property type="entry name" value="ATP-grasp"/>
</dbReference>
<evidence type="ECO:0000313" key="4">
    <source>
        <dbReference type="Proteomes" id="UP000261111"/>
    </source>
</evidence>
<dbReference type="GO" id="GO:0009432">
    <property type="term" value="P:SOS response"/>
    <property type="evidence" value="ECO:0007669"/>
    <property type="project" value="TreeGrafter"/>
</dbReference>
<evidence type="ECO:0000313" key="3">
    <source>
        <dbReference type="EMBL" id="RGC31780.1"/>
    </source>
</evidence>
<comment type="caution">
    <text evidence="3">The sequence shown here is derived from an EMBL/GenBank/DDBJ whole genome shotgun (WGS) entry which is preliminary data.</text>
</comment>
<name>A0A3E2WWW9_9FIRM</name>
<sequence>MLLDNCLSINWRSIDGIWNVLIITIISLFDVDLPVLTQNKEKFEEIGTTVVISDKKVINICNDKWLTYQFLLKNGFYVPKTFISLEKALVNVKNEQISYPLIVKPRWGMGSIAVFEAENEEELKVFYEKTKRNILKTYLKYESQEDIDTSVLIQEKINGQEYGLDIINDLYGNYQTTIAKVKYAMRSGETDCAVTIADNRLKALGKKLSSCLHHVANLDVDVFIVDDKPYVLEMNARFVGGYPFSHMTGVNLPLAIVNWLQNISFDKKLLTERINIMGQKDINLVRLHIKPEVSINKIRTEEQIYRTVIEMQTLLTPSLTERKIDLQSYSKKLCYYGEVWRIQDTQNRIIGILAAYMNDK</sequence>
<feature type="domain" description="ATP-grasp" evidence="2">
    <location>
        <begin position="68"/>
        <end position="261"/>
    </location>
</feature>
<dbReference type="GO" id="GO:0005524">
    <property type="term" value="F:ATP binding"/>
    <property type="evidence" value="ECO:0007669"/>
    <property type="project" value="UniProtKB-UniRule"/>
</dbReference>
<dbReference type="Proteomes" id="UP000261111">
    <property type="component" value="Unassembled WGS sequence"/>
</dbReference>
<keyword evidence="1" id="KW-0547">Nucleotide-binding</keyword>
<protein>
    <submittedName>
        <fullName evidence="3">ATP-grasp domain-containing protein</fullName>
    </submittedName>
</protein>
<dbReference type="InterPro" id="IPR013815">
    <property type="entry name" value="ATP_grasp_subdomain_1"/>
</dbReference>
<dbReference type="AlphaFoldDB" id="A0A3E2WWW9"/>
<dbReference type="GO" id="GO:0018169">
    <property type="term" value="F:ribosomal S6-glutamic acid ligase activity"/>
    <property type="evidence" value="ECO:0007669"/>
    <property type="project" value="TreeGrafter"/>
</dbReference>